<dbReference type="Gene3D" id="3.90.1150.10">
    <property type="entry name" value="Aspartate Aminotransferase, domain 1"/>
    <property type="match status" value="1"/>
</dbReference>
<dbReference type="RefSeq" id="WP_266062972.1">
    <property type="nucleotide sequence ID" value="NZ_JAPKFM010000021.1"/>
</dbReference>
<proteinExistence type="inferred from homology"/>
<dbReference type="Proteomes" id="UP001143347">
    <property type="component" value="Unassembled WGS sequence"/>
</dbReference>
<dbReference type="SUPFAM" id="SSF53383">
    <property type="entry name" value="PLP-dependent transferases"/>
    <property type="match status" value="1"/>
</dbReference>
<comment type="similarity">
    <text evidence="5">Belongs to the class-II pyridoxal-phosphate-dependent aminotransferase family. MalY/PatB cystathionine beta-lyase subfamily.</text>
</comment>
<evidence type="ECO:0000259" key="6">
    <source>
        <dbReference type="Pfam" id="PF00155"/>
    </source>
</evidence>
<dbReference type="InterPro" id="IPR015424">
    <property type="entry name" value="PyrdxlP-dep_Trfase"/>
</dbReference>
<keyword evidence="7" id="KW-0808">Transferase</keyword>
<evidence type="ECO:0000256" key="4">
    <source>
        <dbReference type="ARBA" id="ARBA00023239"/>
    </source>
</evidence>
<accession>A0A9X3I5N6</accession>
<evidence type="ECO:0000313" key="8">
    <source>
        <dbReference type="Proteomes" id="UP001143347"/>
    </source>
</evidence>
<dbReference type="PANTHER" id="PTHR43525">
    <property type="entry name" value="PROTEIN MALY"/>
    <property type="match status" value="1"/>
</dbReference>
<dbReference type="EC" id="4.4.1.13" evidence="2"/>
<gene>
    <name evidence="7" type="ORF">OSB52_18095</name>
</gene>
<dbReference type="GO" id="GO:0008483">
    <property type="term" value="F:transaminase activity"/>
    <property type="evidence" value="ECO:0007669"/>
    <property type="project" value="UniProtKB-KW"/>
</dbReference>
<organism evidence="7 8">
    <name type="scientific">Gordonia aquimaris</name>
    <dbReference type="NCBI Taxonomy" id="2984863"/>
    <lineage>
        <taxon>Bacteria</taxon>
        <taxon>Bacillati</taxon>
        <taxon>Actinomycetota</taxon>
        <taxon>Actinomycetes</taxon>
        <taxon>Mycobacteriales</taxon>
        <taxon>Gordoniaceae</taxon>
        <taxon>Gordonia</taxon>
    </lineage>
</organism>
<dbReference type="GO" id="GO:0047804">
    <property type="term" value="F:cysteine-S-conjugate beta-lyase activity"/>
    <property type="evidence" value="ECO:0007669"/>
    <property type="project" value="UniProtKB-EC"/>
</dbReference>
<feature type="domain" description="Aminotransferase class I/classII large" evidence="6">
    <location>
        <begin position="58"/>
        <end position="378"/>
    </location>
</feature>
<protein>
    <recommendedName>
        <fullName evidence="2">cysteine-S-conjugate beta-lyase</fullName>
        <ecNumber evidence="2">4.4.1.13</ecNumber>
    </recommendedName>
</protein>
<keyword evidence="8" id="KW-1185">Reference proteome</keyword>
<dbReference type="InterPro" id="IPR051798">
    <property type="entry name" value="Class-II_PLP-Dep_Aminotrans"/>
</dbReference>
<comment type="cofactor">
    <cofactor evidence="1">
        <name>pyridoxal 5'-phosphate</name>
        <dbReference type="ChEBI" id="CHEBI:597326"/>
    </cofactor>
</comment>
<evidence type="ECO:0000256" key="5">
    <source>
        <dbReference type="ARBA" id="ARBA00037974"/>
    </source>
</evidence>
<keyword evidence="3" id="KW-0663">Pyridoxal phosphate</keyword>
<name>A0A9X3I5N6_9ACTN</name>
<dbReference type="AlphaFoldDB" id="A0A9X3I5N6"/>
<evidence type="ECO:0000256" key="3">
    <source>
        <dbReference type="ARBA" id="ARBA00022898"/>
    </source>
</evidence>
<evidence type="ECO:0000256" key="2">
    <source>
        <dbReference type="ARBA" id="ARBA00012224"/>
    </source>
</evidence>
<dbReference type="InterPro" id="IPR004839">
    <property type="entry name" value="Aminotransferase_I/II_large"/>
</dbReference>
<keyword evidence="7" id="KW-0032">Aminotransferase</keyword>
<evidence type="ECO:0000256" key="1">
    <source>
        <dbReference type="ARBA" id="ARBA00001933"/>
    </source>
</evidence>
<dbReference type="InterPro" id="IPR015421">
    <property type="entry name" value="PyrdxlP-dep_Trfase_major"/>
</dbReference>
<evidence type="ECO:0000313" key="7">
    <source>
        <dbReference type="EMBL" id="MCX2965998.1"/>
    </source>
</evidence>
<reference evidence="7" key="1">
    <citation type="submission" date="2022-10" db="EMBL/GenBank/DDBJ databases">
        <title>WGS of marine actinomycetes from Thailand.</title>
        <authorList>
            <person name="Thawai C."/>
        </authorList>
    </citation>
    <scope>NUCLEOTIDE SEQUENCE</scope>
    <source>
        <strain evidence="7">SW21</strain>
    </source>
</reference>
<comment type="caution">
    <text evidence="7">The sequence shown here is derived from an EMBL/GenBank/DDBJ whole genome shotgun (WGS) entry which is preliminary data.</text>
</comment>
<dbReference type="PANTHER" id="PTHR43525:SF2">
    <property type="entry name" value="CYSTATHIONINE BETA-LYASE-RELATED"/>
    <property type="match status" value="1"/>
</dbReference>
<dbReference type="EMBL" id="JAPKFM010000021">
    <property type="protein sequence ID" value="MCX2965998.1"/>
    <property type="molecule type" value="Genomic_DNA"/>
</dbReference>
<dbReference type="GO" id="GO:0030170">
    <property type="term" value="F:pyridoxal phosphate binding"/>
    <property type="evidence" value="ECO:0007669"/>
    <property type="project" value="InterPro"/>
</dbReference>
<dbReference type="Pfam" id="PF00155">
    <property type="entry name" value="Aminotran_1_2"/>
    <property type="match status" value="1"/>
</dbReference>
<keyword evidence="4" id="KW-0456">Lyase</keyword>
<dbReference type="Gene3D" id="3.40.640.10">
    <property type="entry name" value="Type I PLP-dependent aspartate aminotransferase-like (Major domain)"/>
    <property type="match status" value="1"/>
</dbReference>
<sequence>MTMRPQAPDLSELRRRTSVKWRAYPADVLPMFVAEMDFELAPVVADAMVEQIRASDVGYAGGAGSVGDAFAGFAQRRWGWDVAPADVRLTTDVSVVIVEALRVAISPGDRVIITPPVYPPFFELIPEAGGQVCEVPLRCDENRSWSLDLAGIESELAAGARAVLLCHPHNPLGLIHPVDDLVALADLARQHGAVVISDEIHAPLVHPGRDFTPFLATGEAARQVGVAAHSASKGFNIAGAKCALMIAASGTMRSMLDRQPEEVGVRTSIIGRAGTAAGFAKGDAWLDATLEVLVSNIGLLSDWLEAELPEVRLHRPAASYLAWLDFRATDLGDDPAAAILEKGRVALHSGPAFGLAGRGFARLNVGCSPELLRAGLEGIQRAVR</sequence>
<dbReference type="InterPro" id="IPR015422">
    <property type="entry name" value="PyrdxlP-dep_Trfase_small"/>
</dbReference>
<dbReference type="CDD" id="cd00609">
    <property type="entry name" value="AAT_like"/>
    <property type="match status" value="1"/>
</dbReference>